<evidence type="ECO:0000313" key="2">
    <source>
        <dbReference type="EMBL" id="CAB4550839.1"/>
    </source>
</evidence>
<proteinExistence type="predicted"/>
<evidence type="ECO:0000256" key="1">
    <source>
        <dbReference type="SAM" id="Phobius"/>
    </source>
</evidence>
<keyword evidence="1" id="KW-0812">Transmembrane</keyword>
<reference evidence="2" key="1">
    <citation type="submission" date="2020-05" db="EMBL/GenBank/DDBJ databases">
        <authorList>
            <person name="Chiriac C."/>
            <person name="Salcher M."/>
            <person name="Ghai R."/>
            <person name="Kavagutti S V."/>
        </authorList>
    </citation>
    <scope>NUCLEOTIDE SEQUENCE</scope>
</reference>
<gene>
    <name evidence="2" type="ORF">UFOPK1561_00269</name>
</gene>
<keyword evidence="1" id="KW-1133">Transmembrane helix</keyword>
<feature type="transmembrane region" description="Helical" evidence="1">
    <location>
        <begin position="43"/>
        <end position="65"/>
    </location>
</feature>
<protein>
    <submittedName>
        <fullName evidence="2">Unannotated protein</fullName>
    </submittedName>
</protein>
<dbReference type="PANTHER" id="PTHR34980:SF2">
    <property type="entry name" value="INNER MEMBRANE PROTEIN YHAH-RELATED"/>
    <property type="match status" value="1"/>
</dbReference>
<dbReference type="PANTHER" id="PTHR34980">
    <property type="entry name" value="INNER MEMBRANE PROTEIN-RELATED-RELATED"/>
    <property type="match status" value="1"/>
</dbReference>
<dbReference type="EMBL" id="CAEZSZ010000016">
    <property type="protein sequence ID" value="CAB4550839.1"/>
    <property type="molecule type" value="Genomic_DNA"/>
</dbReference>
<name>A0A6J6CKJ6_9ZZZZ</name>
<dbReference type="GO" id="GO:0005886">
    <property type="term" value="C:plasma membrane"/>
    <property type="evidence" value="ECO:0007669"/>
    <property type="project" value="TreeGrafter"/>
</dbReference>
<dbReference type="AlphaFoldDB" id="A0A6J6CKJ6"/>
<organism evidence="2">
    <name type="scientific">freshwater metagenome</name>
    <dbReference type="NCBI Taxonomy" id="449393"/>
    <lineage>
        <taxon>unclassified sequences</taxon>
        <taxon>metagenomes</taxon>
        <taxon>ecological metagenomes</taxon>
    </lineage>
</organism>
<sequence length="159" mass="17317">MENQLGTPRLTQSSAEKLSFAGAVAIGFKKFLNFRGVASRREYWFFVLFTVLVSVVIGTLDAILFPATTEATDALALALAQQPETLNMELVNAAIAESINATPLSNLAGIIYGIPLLTATVRRMRDAGFGAWWLLLSWVPFFTLILTLLPTKPKTSPSI</sequence>
<keyword evidence="1" id="KW-0472">Membrane</keyword>
<accession>A0A6J6CKJ6</accession>
<dbReference type="Pfam" id="PF05656">
    <property type="entry name" value="DUF805"/>
    <property type="match status" value="1"/>
</dbReference>
<dbReference type="InterPro" id="IPR008523">
    <property type="entry name" value="DUF805"/>
</dbReference>
<feature type="transmembrane region" description="Helical" evidence="1">
    <location>
        <begin position="130"/>
        <end position="149"/>
    </location>
</feature>